<evidence type="ECO:0000313" key="2">
    <source>
        <dbReference type="EMBL" id="ESO13064.1"/>
    </source>
</evidence>
<dbReference type="HOGENOM" id="CLU_1490582_0_0_1"/>
<dbReference type="CTD" id="20210771"/>
<feature type="region of interest" description="Disordered" evidence="1">
    <location>
        <begin position="146"/>
        <end position="172"/>
    </location>
</feature>
<reference evidence="2 4" key="2">
    <citation type="journal article" date="2013" name="Nature">
        <title>Insights into bilaterian evolution from three spiralian genomes.</title>
        <authorList>
            <person name="Simakov O."/>
            <person name="Marletaz F."/>
            <person name="Cho S.J."/>
            <person name="Edsinger-Gonzales E."/>
            <person name="Havlak P."/>
            <person name="Hellsten U."/>
            <person name="Kuo D.H."/>
            <person name="Larsson T."/>
            <person name="Lv J."/>
            <person name="Arendt D."/>
            <person name="Savage R."/>
            <person name="Osoegawa K."/>
            <person name="de Jong P."/>
            <person name="Grimwood J."/>
            <person name="Chapman J.A."/>
            <person name="Shapiro H."/>
            <person name="Aerts A."/>
            <person name="Otillar R.P."/>
            <person name="Terry A.Y."/>
            <person name="Boore J.L."/>
            <person name="Grigoriev I.V."/>
            <person name="Lindberg D.R."/>
            <person name="Seaver E.C."/>
            <person name="Weisblat D.A."/>
            <person name="Putnam N.H."/>
            <person name="Rokhsar D.S."/>
        </authorList>
    </citation>
    <scope>NUCLEOTIDE SEQUENCE</scope>
</reference>
<protein>
    <submittedName>
        <fullName evidence="2 3">Uncharacterized protein</fullName>
    </submittedName>
</protein>
<dbReference type="EnsemblMetazoa" id="HelroT188094">
    <property type="protein sequence ID" value="HelroP188094"/>
    <property type="gene ID" value="HelroG188094"/>
</dbReference>
<name>T1FPM4_HELRO</name>
<dbReference type="RefSeq" id="XP_009009784.1">
    <property type="nucleotide sequence ID" value="XM_009011536.1"/>
</dbReference>
<feature type="region of interest" description="Disordered" evidence="1">
    <location>
        <begin position="18"/>
        <end position="37"/>
    </location>
</feature>
<dbReference type="InParanoid" id="T1FPM4"/>
<accession>T1FPM4</accession>
<keyword evidence="4" id="KW-1185">Reference proteome</keyword>
<reference evidence="3" key="3">
    <citation type="submission" date="2015-06" db="UniProtKB">
        <authorList>
            <consortium name="EnsemblMetazoa"/>
        </authorList>
    </citation>
    <scope>IDENTIFICATION</scope>
</reference>
<dbReference type="Proteomes" id="UP000015101">
    <property type="component" value="Unassembled WGS sequence"/>
</dbReference>
<proteinExistence type="predicted"/>
<reference evidence="4" key="1">
    <citation type="submission" date="2012-12" db="EMBL/GenBank/DDBJ databases">
        <authorList>
            <person name="Hellsten U."/>
            <person name="Grimwood J."/>
            <person name="Chapman J.A."/>
            <person name="Shapiro H."/>
            <person name="Aerts A."/>
            <person name="Otillar R.P."/>
            <person name="Terry A.Y."/>
            <person name="Boore J.L."/>
            <person name="Simakov O."/>
            <person name="Marletaz F."/>
            <person name="Cho S.-J."/>
            <person name="Edsinger-Gonzales E."/>
            <person name="Havlak P."/>
            <person name="Kuo D.-H."/>
            <person name="Larsson T."/>
            <person name="Lv J."/>
            <person name="Arendt D."/>
            <person name="Savage R."/>
            <person name="Osoegawa K."/>
            <person name="de Jong P."/>
            <person name="Lindberg D.R."/>
            <person name="Seaver E.C."/>
            <person name="Weisblat D.A."/>
            <person name="Putnam N.H."/>
            <person name="Grigoriev I.V."/>
            <person name="Rokhsar D.S."/>
        </authorList>
    </citation>
    <scope>NUCLEOTIDE SEQUENCE</scope>
</reference>
<evidence type="ECO:0000313" key="4">
    <source>
        <dbReference type="Proteomes" id="UP000015101"/>
    </source>
</evidence>
<evidence type="ECO:0000256" key="1">
    <source>
        <dbReference type="SAM" id="MobiDB-lite"/>
    </source>
</evidence>
<dbReference type="AlphaFoldDB" id="T1FPM4"/>
<dbReference type="GeneID" id="20210771"/>
<sequence length="181" mass="20622">MPLSFNFDKKEVDKYLREESDEADEYDDDGDDDVSKLVDIPQTPKLVLRDDEEKEHLTPDLEENVCRQTGHVMDSFFATMNSKNRLHDADFTDAPLRHPVSYSFKHSFIYSSCSFSFIIVDTLFNSKMSPEVLVKFEDESPGFEKQIEKQTHNSRESTCESAGMPGAGLPDATVQKKLAKI</sequence>
<evidence type="ECO:0000313" key="3">
    <source>
        <dbReference type="EnsemblMetazoa" id="HelroP188094"/>
    </source>
</evidence>
<dbReference type="EMBL" id="KB095811">
    <property type="protein sequence ID" value="ESO13064.1"/>
    <property type="molecule type" value="Genomic_DNA"/>
</dbReference>
<dbReference type="KEGG" id="hro:HELRODRAFT_188094"/>
<dbReference type="EMBL" id="AMQM01000294">
    <property type="status" value="NOT_ANNOTATED_CDS"/>
    <property type="molecule type" value="Genomic_DNA"/>
</dbReference>
<organism evidence="3 4">
    <name type="scientific">Helobdella robusta</name>
    <name type="common">Californian leech</name>
    <dbReference type="NCBI Taxonomy" id="6412"/>
    <lineage>
        <taxon>Eukaryota</taxon>
        <taxon>Metazoa</taxon>
        <taxon>Spiralia</taxon>
        <taxon>Lophotrochozoa</taxon>
        <taxon>Annelida</taxon>
        <taxon>Clitellata</taxon>
        <taxon>Hirudinea</taxon>
        <taxon>Rhynchobdellida</taxon>
        <taxon>Glossiphoniidae</taxon>
        <taxon>Helobdella</taxon>
    </lineage>
</organism>
<feature type="compositionally biased region" description="Acidic residues" evidence="1">
    <location>
        <begin position="19"/>
        <end position="32"/>
    </location>
</feature>
<feature type="compositionally biased region" description="Basic and acidic residues" evidence="1">
    <location>
        <begin position="146"/>
        <end position="158"/>
    </location>
</feature>
<gene>
    <name evidence="3" type="primary">20210771</name>
    <name evidence="2" type="ORF">HELRODRAFT_188094</name>
</gene>